<feature type="non-terminal residue" evidence="2">
    <location>
        <position position="53"/>
    </location>
</feature>
<name>A0A9N9PJR2_9GLOM</name>
<dbReference type="GO" id="GO:0006281">
    <property type="term" value="P:DNA repair"/>
    <property type="evidence" value="ECO:0007669"/>
    <property type="project" value="InterPro"/>
</dbReference>
<protein>
    <submittedName>
        <fullName evidence="2">12737_t:CDS:1</fullName>
    </submittedName>
</protein>
<dbReference type="Gene3D" id="1.10.3260.10">
    <property type="entry name" value="DNA ligase, ATP-dependent, N-terminal domain"/>
    <property type="match status" value="1"/>
</dbReference>
<evidence type="ECO:0000313" key="3">
    <source>
        <dbReference type="Proteomes" id="UP000789405"/>
    </source>
</evidence>
<dbReference type="EMBL" id="CAJVPY010069156">
    <property type="protein sequence ID" value="CAG8827127.1"/>
    <property type="molecule type" value="Genomic_DNA"/>
</dbReference>
<evidence type="ECO:0000313" key="2">
    <source>
        <dbReference type="EMBL" id="CAG8827127.1"/>
    </source>
</evidence>
<dbReference type="GO" id="GO:0006310">
    <property type="term" value="P:DNA recombination"/>
    <property type="evidence" value="ECO:0007669"/>
    <property type="project" value="InterPro"/>
</dbReference>
<dbReference type="InterPro" id="IPR036599">
    <property type="entry name" value="DNA_ligase_N_sf"/>
</dbReference>
<comment type="caution">
    <text evidence="2">The sequence shown here is derived from an EMBL/GenBank/DDBJ whole genome shotgun (WGS) entry which is preliminary data.</text>
</comment>
<sequence>SLEGKLRIGLAEQTILISLAQSIVMKDPAYQELSQAKRTEELTEASDIVKSVY</sequence>
<accession>A0A9N9PJR2</accession>
<gene>
    <name evidence="2" type="ORF">DERYTH_LOCUS28228</name>
</gene>
<feature type="non-terminal residue" evidence="2">
    <location>
        <position position="1"/>
    </location>
</feature>
<dbReference type="OrthoDB" id="206088at2759"/>
<dbReference type="GO" id="GO:0003910">
    <property type="term" value="F:DNA ligase (ATP) activity"/>
    <property type="evidence" value="ECO:0007669"/>
    <property type="project" value="InterPro"/>
</dbReference>
<dbReference type="AlphaFoldDB" id="A0A9N9PJR2"/>
<keyword evidence="1" id="KW-0436">Ligase</keyword>
<organism evidence="2 3">
    <name type="scientific">Dentiscutata erythropus</name>
    <dbReference type="NCBI Taxonomy" id="1348616"/>
    <lineage>
        <taxon>Eukaryota</taxon>
        <taxon>Fungi</taxon>
        <taxon>Fungi incertae sedis</taxon>
        <taxon>Mucoromycota</taxon>
        <taxon>Glomeromycotina</taxon>
        <taxon>Glomeromycetes</taxon>
        <taxon>Diversisporales</taxon>
        <taxon>Gigasporaceae</taxon>
        <taxon>Dentiscutata</taxon>
    </lineage>
</organism>
<evidence type="ECO:0000256" key="1">
    <source>
        <dbReference type="ARBA" id="ARBA00022598"/>
    </source>
</evidence>
<dbReference type="GO" id="GO:0003677">
    <property type="term" value="F:DNA binding"/>
    <property type="evidence" value="ECO:0007669"/>
    <property type="project" value="InterPro"/>
</dbReference>
<keyword evidence="3" id="KW-1185">Reference proteome</keyword>
<dbReference type="Proteomes" id="UP000789405">
    <property type="component" value="Unassembled WGS sequence"/>
</dbReference>
<proteinExistence type="predicted"/>
<dbReference type="SUPFAM" id="SSF117018">
    <property type="entry name" value="ATP-dependent DNA ligase DNA-binding domain"/>
    <property type="match status" value="1"/>
</dbReference>
<reference evidence="2" key="1">
    <citation type="submission" date="2021-06" db="EMBL/GenBank/DDBJ databases">
        <authorList>
            <person name="Kallberg Y."/>
            <person name="Tangrot J."/>
            <person name="Rosling A."/>
        </authorList>
    </citation>
    <scope>NUCLEOTIDE SEQUENCE</scope>
    <source>
        <strain evidence="2">MA453B</strain>
    </source>
</reference>